<dbReference type="AlphaFoldDB" id="A0A0S4J656"/>
<dbReference type="PANTHER" id="PTHR10336">
    <property type="entry name" value="PHOSPHOINOSITIDE-SPECIFIC PHOSPHOLIPASE C FAMILY PROTEIN"/>
    <property type="match status" value="1"/>
</dbReference>
<dbReference type="InterPro" id="IPR002048">
    <property type="entry name" value="EF_hand_dom"/>
</dbReference>
<dbReference type="SUPFAM" id="SSF51695">
    <property type="entry name" value="PLC-like phosphodiesterases"/>
    <property type="match status" value="1"/>
</dbReference>
<name>A0A0S4J656_BODSA</name>
<dbReference type="GO" id="GO:0004435">
    <property type="term" value="F:phosphatidylinositol-4,5-bisphosphate phospholipase C activity"/>
    <property type="evidence" value="ECO:0007669"/>
    <property type="project" value="TreeGrafter"/>
</dbReference>
<dbReference type="EMBL" id="CYKH01001206">
    <property type="protein sequence ID" value="CUG85878.1"/>
    <property type="molecule type" value="Genomic_DNA"/>
</dbReference>
<evidence type="ECO:0000313" key="4">
    <source>
        <dbReference type="EMBL" id="CUG85878.1"/>
    </source>
</evidence>
<dbReference type="InterPro" id="IPR018247">
    <property type="entry name" value="EF_Hand_1_Ca_BS"/>
</dbReference>
<sequence length="280" mass="30523">MSRFRSQSTMGTTTAVSAHSRYHLPRILELWFQADKDCSGSLEPGEIKDLLHRINVDVPFARLSKMIKESDASQNGSLEFGEFVAFYNKLTTVDAIKVLSMRLGMSVSDAVPAGSSANLARRGSNGTVSNTATPKKSDAANKKRTASTSPAKGNNHESSAAGEIIIIPEDALQIFLMTEQKELHDDLKRIQAQVGKTRSYLCGSSPASSPTRNADDGGGAPALLQPSVFGVTAREFQLFLLDAACNSWIHPRESEVHMDMTQPYAHYFIDSSHNTYLAKK</sequence>
<dbReference type="PROSITE" id="PS50222">
    <property type="entry name" value="EF_HAND_2"/>
    <property type="match status" value="1"/>
</dbReference>
<accession>A0A0S4J656</accession>
<dbReference type="GO" id="GO:0006629">
    <property type="term" value="P:lipid metabolic process"/>
    <property type="evidence" value="ECO:0007669"/>
    <property type="project" value="InterPro"/>
</dbReference>
<dbReference type="PROSITE" id="PS50007">
    <property type="entry name" value="PIPLC_X_DOMAIN"/>
    <property type="match status" value="1"/>
</dbReference>
<dbReference type="Pfam" id="PF14788">
    <property type="entry name" value="EF-hand_10"/>
    <property type="match status" value="1"/>
</dbReference>
<dbReference type="PROSITE" id="PS00018">
    <property type="entry name" value="EF_HAND_1"/>
    <property type="match status" value="2"/>
</dbReference>
<organism evidence="4 5">
    <name type="scientific">Bodo saltans</name>
    <name type="common">Flagellated protozoan</name>
    <dbReference type="NCBI Taxonomy" id="75058"/>
    <lineage>
        <taxon>Eukaryota</taxon>
        <taxon>Discoba</taxon>
        <taxon>Euglenozoa</taxon>
        <taxon>Kinetoplastea</taxon>
        <taxon>Metakinetoplastina</taxon>
        <taxon>Eubodonida</taxon>
        <taxon>Bodonidae</taxon>
        <taxon>Bodo</taxon>
    </lineage>
</organism>
<dbReference type="Gene3D" id="1.10.238.10">
    <property type="entry name" value="EF-hand"/>
    <property type="match status" value="1"/>
</dbReference>
<dbReference type="Proteomes" id="UP000051952">
    <property type="component" value="Unassembled WGS sequence"/>
</dbReference>
<dbReference type="InterPro" id="IPR017946">
    <property type="entry name" value="PLC-like_Pdiesterase_TIM-brl"/>
</dbReference>
<gene>
    <name evidence="4" type="ORF">BSAL_90935</name>
</gene>
<evidence type="ECO:0000313" key="5">
    <source>
        <dbReference type="Proteomes" id="UP000051952"/>
    </source>
</evidence>
<dbReference type="GO" id="GO:0005509">
    <property type="term" value="F:calcium ion binding"/>
    <property type="evidence" value="ECO:0007669"/>
    <property type="project" value="InterPro"/>
</dbReference>
<keyword evidence="1" id="KW-0106">Calcium</keyword>
<feature type="compositionally biased region" description="Polar residues" evidence="2">
    <location>
        <begin position="124"/>
        <end position="134"/>
    </location>
</feature>
<dbReference type="Gene3D" id="3.20.20.190">
    <property type="entry name" value="Phosphatidylinositol (PI) phosphodiesterase"/>
    <property type="match status" value="1"/>
</dbReference>
<evidence type="ECO:0000256" key="2">
    <source>
        <dbReference type="SAM" id="MobiDB-lite"/>
    </source>
</evidence>
<feature type="compositionally biased region" description="Polar residues" evidence="2">
    <location>
        <begin position="146"/>
        <end position="158"/>
    </location>
</feature>
<dbReference type="InterPro" id="IPR039504">
    <property type="entry name" value="PLC-delta3_EF-hand"/>
</dbReference>
<dbReference type="InterPro" id="IPR001192">
    <property type="entry name" value="PI-PLC_fam"/>
</dbReference>
<feature type="non-terminal residue" evidence="4">
    <location>
        <position position="280"/>
    </location>
</feature>
<feature type="region of interest" description="Disordered" evidence="2">
    <location>
        <begin position="115"/>
        <end position="160"/>
    </location>
</feature>
<dbReference type="SUPFAM" id="SSF47473">
    <property type="entry name" value="EF-hand"/>
    <property type="match status" value="1"/>
</dbReference>
<dbReference type="SMART" id="SM00054">
    <property type="entry name" value="EFh"/>
    <property type="match status" value="2"/>
</dbReference>
<dbReference type="OrthoDB" id="269822at2759"/>
<reference evidence="5" key="1">
    <citation type="submission" date="2015-09" db="EMBL/GenBank/DDBJ databases">
        <authorList>
            <consortium name="Pathogen Informatics"/>
        </authorList>
    </citation>
    <scope>NUCLEOTIDE SEQUENCE [LARGE SCALE GENOMIC DNA]</scope>
    <source>
        <strain evidence="5">Lake Konstanz</strain>
    </source>
</reference>
<keyword evidence="5" id="KW-1185">Reference proteome</keyword>
<feature type="domain" description="EF-hand" evidence="3">
    <location>
        <begin position="22"/>
        <end position="57"/>
    </location>
</feature>
<dbReference type="VEuPathDB" id="TriTrypDB:BSAL_90935"/>
<dbReference type="InterPro" id="IPR011992">
    <property type="entry name" value="EF-hand-dom_pair"/>
</dbReference>
<proteinExistence type="predicted"/>
<evidence type="ECO:0000259" key="3">
    <source>
        <dbReference type="PROSITE" id="PS50222"/>
    </source>
</evidence>
<protein>
    <submittedName>
        <fullName evidence="4">Phospholipase C-like protein, putative</fullName>
    </submittedName>
</protein>
<dbReference type="GO" id="GO:0035556">
    <property type="term" value="P:intracellular signal transduction"/>
    <property type="evidence" value="ECO:0007669"/>
    <property type="project" value="InterPro"/>
</dbReference>
<evidence type="ECO:0000256" key="1">
    <source>
        <dbReference type="ARBA" id="ARBA00022837"/>
    </source>
</evidence>